<keyword evidence="1" id="KW-0472">Membrane</keyword>
<accession>A0A6N3CLB6</accession>
<sequence length="40" mass="4708">MNKEFAGFMYLVLTFSVLFRLAIFILIIVLILALIKYLKK</sequence>
<proteinExistence type="predicted"/>
<feature type="transmembrane region" description="Helical" evidence="1">
    <location>
        <begin position="6"/>
        <end position="35"/>
    </location>
</feature>
<gene>
    <name evidence="2" type="ORF">PGLFYP46_00433</name>
</gene>
<organism evidence="2">
    <name type="scientific">Peptoniphilus gorbachii</name>
    <dbReference type="NCBI Taxonomy" id="411567"/>
    <lineage>
        <taxon>Bacteria</taxon>
        <taxon>Bacillati</taxon>
        <taxon>Bacillota</taxon>
        <taxon>Tissierellia</taxon>
        <taxon>Tissierellales</taxon>
        <taxon>Peptoniphilaceae</taxon>
        <taxon>Peptoniphilus</taxon>
    </lineage>
</organism>
<evidence type="ECO:0000313" key="2">
    <source>
        <dbReference type="EMBL" id="VYU17540.1"/>
    </source>
</evidence>
<reference evidence="2" key="1">
    <citation type="submission" date="2019-11" db="EMBL/GenBank/DDBJ databases">
        <authorList>
            <person name="Feng L."/>
        </authorList>
    </citation>
    <scope>NUCLEOTIDE SEQUENCE</scope>
    <source>
        <strain evidence="2">PgorbachiiLFYP46</strain>
    </source>
</reference>
<dbReference type="AlphaFoldDB" id="A0A6N3CLB6"/>
<evidence type="ECO:0000256" key="1">
    <source>
        <dbReference type="SAM" id="Phobius"/>
    </source>
</evidence>
<protein>
    <submittedName>
        <fullName evidence="2">Uncharacterized protein</fullName>
    </submittedName>
</protein>
<name>A0A6N3CLB6_9FIRM</name>
<dbReference type="EMBL" id="CACRUP010000023">
    <property type="protein sequence ID" value="VYU17540.1"/>
    <property type="molecule type" value="Genomic_DNA"/>
</dbReference>
<keyword evidence="1" id="KW-0812">Transmembrane</keyword>
<keyword evidence="1" id="KW-1133">Transmembrane helix</keyword>
<dbReference type="RefSeq" id="WP_256387792.1">
    <property type="nucleotide sequence ID" value="NZ_CACRUP010000023.1"/>
</dbReference>